<reference evidence="5 6" key="1">
    <citation type="journal article" date="2019" name="Int. J. Syst. Evol. Microbiol.">
        <title>The Global Catalogue of Microorganisms (GCM) 10K type strain sequencing project: providing services to taxonomists for standard genome sequencing and annotation.</title>
        <authorList>
            <consortium name="The Broad Institute Genomics Platform"/>
            <consortium name="The Broad Institute Genome Sequencing Center for Infectious Disease"/>
            <person name="Wu L."/>
            <person name="Ma J."/>
        </authorList>
    </citation>
    <scope>NUCLEOTIDE SEQUENCE [LARGE SCALE GENOMIC DNA]</scope>
    <source>
        <strain evidence="5 6">CGMCC 1.12237</strain>
    </source>
</reference>
<dbReference type="FunFam" id="3.40.50.720:FF:000084">
    <property type="entry name" value="Short-chain dehydrogenase reductase"/>
    <property type="match status" value="1"/>
</dbReference>
<feature type="domain" description="Ketoreductase" evidence="4">
    <location>
        <begin position="8"/>
        <end position="191"/>
    </location>
</feature>
<dbReference type="GO" id="GO:0016491">
    <property type="term" value="F:oxidoreductase activity"/>
    <property type="evidence" value="ECO:0007669"/>
    <property type="project" value="UniProtKB-KW"/>
</dbReference>
<evidence type="ECO:0000256" key="1">
    <source>
        <dbReference type="ARBA" id="ARBA00006484"/>
    </source>
</evidence>
<evidence type="ECO:0000313" key="5">
    <source>
        <dbReference type="EMBL" id="MFC5368198.1"/>
    </source>
</evidence>
<evidence type="ECO:0000259" key="4">
    <source>
        <dbReference type="SMART" id="SM00822"/>
    </source>
</evidence>
<gene>
    <name evidence="5" type="ORF">ACFPJ5_14780</name>
</gene>
<dbReference type="PRINTS" id="PR00080">
    <property type="entry name" value="SDRFAMILY"/>
</dbReference>
<dbReference type="NCBIfam" id="NF009466">
    <property type="entry name" value="PRK12826.1-2"/>
    <property type="match status" value="1"/>
</dbReference>
<dbReference type="Gene3D" id="3.40.50.720">
    <property type="entry name" value="NAD(P)-binding Rossmann-like Domain"/>
    <property type="match status" value="1"/>
</dbReference>
<comment type="caution">
    <text evidence="5">The sequence shown here is derived from an EMBL/GenBank/DDBJ whole genome shotgun (WGS) entry which is preliminary data.</text>
</comment>
<dbReference type="EC" id="1.1.1.-" evidence="5"/>
<dbReference type="InterPro" id="IPR002347">
    <property type="entry name" value="SDR_fam"/>
</dbReference>
<dbReference type="NCBIfam" id="NF005559">
    <property type="entry name" value="PRK07231.1"/>
    <property type="match status" value="1"/>
</dbReference>
<protein>
    <submittedName>
        <fullName evidence="5">SDR family NAD(P)-dependent oxidoreductase</fullName>
        <ecNumber evidence="5">1.1.1.-</ecNumber>
    </submittedName>
</protein>
<keyword evidence="6" id="KW-1185">Reference proteome</keyword>
<dbReference type="InterPro" id="IPR036291">
    <property type="entry name" value="NAD(P)-bd_dom_sf"/>
</dbReference>
<dbReference type="Pfam" id="PF13561">
    <property type="entry name" value="adh_short_C2"/>
    <property type="match status" value="1"/>
</dbReference>
<proteinExistence type="inferred from homology"/>
<dbReference type="Proteomes" id="UP001596201">
    <property type="component" value="Unassembled WGS sequence"/>
</dbReference>
<dbReference type="EMBL" id="JBHSKX010000002">
    <property type="protein sequence ID" value="MFC5368198.1"/>
    <property type="molecule type" value="Genomic_DNA"/>
</dbReference>
<dbReference type="PRINTS" id="PR00081">
    <property type="entry name" value="GDHRDH"/>
</dbReference>
<keyword evidence="2 5" id="KW-0560">Oxidoreductase</keyword>
<comment type="similarity">
    <text evidence="1">Belongs to the short-chain dehydrogenases/reductases (SDR) family.</text>
</comment>
<sequence>MSNAHDGAVAVVTGAGSGIGRASARRFAADGAQVVVSDVDREGGAETVDLIEDAGGEATFVACDVTDQADIDALFRETVETYGPPDVAHNNAGIEGKTVPTHEQSDEDWASVIDVNLTGVWRCLKAEIALMAEHGGGAIVNTSSIAGLSAGGPAPYVASKHGVVGLTRITAVEYGDLGIRVNAVCPGVVDTPMIDRSSDAGFGDRLDAIVQTNPISRKADPNEVADAVAWLASEEASYVTGHAMTVDGGFMSQ</sequence>
<evidence type="ECO:0000313" key="6">
    <source>
        <dbReference type="Proteomes" id="UP001596201"/>
    </source>
</evidence>
<organism evidence="5 6">
    <name type="scientific">Salinirubrum litoreum</name>
    <dbReference type="NCBI Taxonomy" id="1126234"/>
    <lineage>
        <taxon>Archaea</taxon>
        <taxon>Methanobacteriati</taxon>
        <taxon>Methanobacteriota</taxon>
        <taxon>Stenosarchaea group</taxon>
        <taxon>Halobacteria</taxon>
        <taxon>Halobacteriales</taxon>
        <taxon>Haloferacaceae</taxon>
        <taxon>Salinirubrum</taxon>
    </lineage>
</organism>
<name>A0ABD5RDZ5_9EURY</name>
<evidence type="ECO:0000256" key="3">
    <source>
        <dbReference type="ARBA" id="ARBA00023027"/>
    </source>
</evidence>
<evidence type="ECO:0000256" key="2">
    <source>
        <dbReference type="ARBA" id="ARBA00023002"/>
    </source>
</evidence>
<accession>A0ABD5RDZ5</accession>
<dbReference type="RefSeq" id="WP_227230441.1">
    <property type="nucleotide sequence ID" value="NZ_JAJCVJ010000002.1"/>
</dbReference>
<dbReference type="SMART" id="SM00822">
    <property type="entry name" value="PKS_KR"/>
    <property type="match status" value="1"/>
</dbReference>
<dbReference type="PANTHER" id="PTHR24321:SF8">
    <property type="entry name" value="ESTRADIOL 17-BETA-DEHYDROGENASE 8-RELATED"/>
    <property type="match status" value="1"/>
</dbReference>
<dbReference type="InterPro" id="IPR057326">
    <property type="entry name" value="KR_dom"/>
</dbReference>
<dbReference type="SUPFAM" id="SSF51735">
    <property type="entry name" value="NAD(P)-binding Rossmann-fold domains"/>
    <property type="match status" value="1"/>
</dbReference>
<dbReference type="CDD" id="cd05233">
    <property type="entry name" value="SDR_c"/>
    <property type="match status" value="1"/>
</dbReference>
<keyword evidence="3" id="KW-0520">NAD</keyword>
<dbReference type="AlphaFoldDB" id="A0ABD5RDZ5"/>
<dbReference type="PANTHER" id="PTHR24321">
    <property type="entry name" value="DEHYDROGENASES, SHORT CHAIN"/>
    <property type="match status" value="1"/>
</dbReference>